<dbReference type="OrthoDB" id="489896at2"/>
<dbReference type="EMBL" id="FOGD01000007">
    <property type="protein sequence ID" value="SER38046.1"/>
    <property type="molecule type" value="Genomic_DNA"/>
</dbReference>
<gene>
    <name evidence="1" type="ORF">SAMN02982919_02301</name>
</gene>
<keyword evidence="2" id="KW-1185">Reference proteome</keyword>
<accession>A0A1H9NQ14</accession>
<name>A0A1H9NQ14_9BURK</name>
<protein>
    <recommendedName>
        <fullName evidence="3">Transglutaminase-like superfamily protein</fullName>
    </recommendedName>
</protein>
<evidence type="ECO:0008006" key="3">
    <source>
        <dbReference type="Google" id="ProtNLM"/>
    </source>
</evidence>
<proteinExistence type="predicted"/>
<dbReference type="AlphaFoldDB" id="A0A1H9NQ14"/>
<evidence type="ECO:0000313" key="2">
    <source>
        <dbReference type="Proteomes" id="UP000199766"/>
    </source>
</evidence>
<reference evidence="1 2" key="1">
    <citation type="submission" date="2016-10" db="EMBL/GenBank/DDBJ databases">
        <authorList>
            <person name="de Groot N.N."/>
        </authorList>
    </citation>
    <scope>NUCLEOTIDE SEQUENCE [LARGE SCALE GENOMIC DNA]</scope>
    <source>
        <strain evidence="1 2">ATCC 35958</strain>
    </source>
</reference>
<organism evidence="1 2">
    <name type="scientific">Giesbergeria anulus</name>
    <dbReference type="NCBI Taxonomy" id="180197"/>
    <lineage>
        <taxon>Bacteria</taxon>
        <taxon>Pseudomonadati</taxon>
        <taxon>Pseudomonadota</taxon>
        <taxon>Betaproteobacteria</taxon>
        <taxon>Burkholderiales</taxon>
        <taxon>Comamonadaceae</taxon>
        <taxon>Giesbergeria</taxon>
    </lineage>
</organism>
<evidence type="ECO:0000313" key="1">
    <source>
        <dbReference type="EMBL" id="SER38046.1"/>
    </source>
</evidence>
<dbReference type="RefSeq" id="WP_091457692.1">
    <property type="nucleotide sequence ID" value="NZ_FOGD01000007.1"/>
</dbReference>
<sequence length="127" mass="14492">MLDHQKLADWLTPLDQLALECDGLTRVVSALLTREGIGHQAHQGMLQTSQGRILHCWVELPDGAICDLRARMWLGDDAPHGIFHPDESTHYESWGQLKKIEIKNSRIFQFIFGIDLKSYPLLVCSKR</sequence>
<dbReference type="STRING" id="180197.SAMN02982919_02301"/>
<dbReference type="Proteomes" id="UP000199766">
    <property type="component" value="Unassembled WGS sequence"/>
</dbReference>